<feature type="transmembrane region" description="Helical" evidence="1">
    <location>
        <begin position="20"/>
        <end position="38"/>
    </location>
</feature>
<accession>A0A7W2EJD5</accession>
<dbReference type="Proteomes" id="UP000566711">
    <property type="component" value="Unassembled WGS sequence"/>
</dbReference>
<dbReference type="AlphaFoldDB" id="A0A7W2EJD5"/>
<evidence type="ECO:0000313" key="2">
    <source>
        <dbReference type="EMBL" id="MBA5606958.1"/>
    </source>
</evidence>
<protein>
    <recommendedName>
        <fullName evidence="4">Glycosyltransferase RgtA/B/C/D-like domain-containing protein</fullName>
    </recommendedName>
</protein>
<gene>
    <name evidence="2" type="ORF">H3H36_16495</name>
</gene>
<feature type="transmembrane region" description="Helical" evidence="1">
    <location>
        <begin position="175"/>
        <end position="199"/>
    </location>
</feature>
<proteinExistence type="predicted"/>
<organism evidence="2 3">
    <name type="scientific">Rugamonas fusca</name>
    <dbReference type="NCBI Taxonomy" id="2758568"/>
    <lineage>
        <taxon>Bacteria</taxon>
        <taxon>Pseudomonadati</taxon>
        <taxon>Pseudomonadota</taxon>
        <taxon>Betaproteobacteria</taxon>
        <taxon>Burkholderiales</taxon>
        <taxon>Oxalobacteraceae</taxon>
        <taxon>Telluria group</taxon>
        <taxon>Rugamonas</taxon>
    </lineage>
</organism>
<sequence length="485" mass="52685">MECHATPVSTPALAWRWPPFALLAALLGFLFPLVHRPLLLDGDTYWHLAAGRWMLAHQAIPHTDVFSATMPGAPWVAHEWLSEVLMAAAFSAAGWGGLMLLCGAALAATLGLTSHYLQRHLAQPAPLVCTTLVAACIVPSLFARPHLLALVPLCAWCVALLTARDAGRAPSWRWLALMALWANLHGSFVLGLALAGVLALEALAATPAPRGPALRQWSLFLLGAAAVAMCTPFGWRSLWHPFQLMQPALTATVAEWQPPNFNHLQPLTLALLTLLYTALTRPLRMPPARVFMLLALLYMALKHSRHQMIAGLVGALVLAAPLGLALGRPGAPHADGARAQGASAWRAWGAVLLAMALLAAGLRLAMPPQRGDDQATPMTALAQVPPALLSQPVFNSYEFGGYLIYRQLRPYIDGRADMYGSDFVLAYLAAFQPDRAAFEQATDRYGVRWALIAADSHPMLYLLDTLPHWRRLYGDRVAVVYVRQP</sequence>
<evidence type="ECO:0000313" key="3">
    <source>
        <dbReference type="Proteomes" id="UP000566711"/>
    </source>
</evidence>
<reference evidence="2 3" key="1">
    <citation type="submission" date="2020-07" db="EMBL/GenBank/DDBJ databases">
        <title>Novel species isolated from subtropical streams in China.</title>
        <authorList>
            <person name="Lu H."/>
        </authorList>
    </citation>
    <scope>NUCLEOTIDE SEQUENCE [LARGE SCALE GENOMIC DNA]</scope>
    <source>
        <strain evidence="2 3">FT3S</strain>
    </source>
</reference>
<comment type="caution">
    <text evidence="2">The sequence shown here is derived from an EMBL/GenBank/DDBJ whole genome shotgun (WGS) entry which is preliminary data.</text>
</comment>
<dbReference type="EMBL" id="JACEZS010000014">
    <property type="protein sequence ID" value="MBA5606958.1"/>
    <property type="molecule type" value="Genomic_DNA"/>
</dbReference>
<keyword evidence="1" id="KW-0472">Membrane</keyword>
<keyword evidence="1" id="KW-1133">Transmembrane helix</keyword>
<feature type="transmembrane region" description="Helical" evidence="1">
    <location>
        <begin position="308"/>
        <end position="327"/>
    </location>
</feature>
<feature type="transmembrane region" description="Helical" evidence="1">
    <location>
        <begin position="124"/>
        <end position="141"/>
    </location>
</feature>
<evidence type="ECO:0008006" key="4">
    <source>
        <dbReference type="Google" id="ProtNLM"/>
    </source>
</evidence>
<feature type="transmembrane region" description="Helical" evidence="1">
    <location>
        <begin position="285"/>
        <end position="301"/>
    </location>
</feature>
<keyword evidence="1" id="KW-0812">Transmembrane</keyword>
<name>A0A7W2EJD5_9BURK</name>
<feature type="transmembrane region" description="Helical" evidence="1">
    <location>
        <begin position="347"/>
        <end position="366"/>
    </location>
</feature>
<feature type="transmembrane region" description="Helical" evidence="1">
    <location>
        <begin position="84"/>
        <end position="112"/>
    </location>
</feature>
<dbReference type="RefSeq" id="WP_182219188.1">
    <property type="nucleotide sequence ID" value="NZ_JACEZS010000014.1"/>
</dbReference>
<keyword evidence="3" id="KW-1185">Reference proteome</keyword>
<evidence type="ECO:0000256" key="1">
    <source>
        <dbReference type="SAM" id="Phobius"/>
    </source>
</evidence>
<feature type="transmembrane region" description="Helical" evidence="1">
    <location>
        <begin position="219"/>
        <end position="239"/>
    </location>
</feature>